<sequence length="246" mass="26952">MVCRVRGLSAWLAAAMMVAGVGTVQAQDAPPVLVLPSPANAPSNPAHFLLFNGIDLWRGAFDLYGGVYWAPGGLNDDGLVTQLQVSRRIDRYDSGSTLTSRVSTLAGYRFKRGDFEVKLLVGPQFQNIDPTAPNASLRGPQFGVHGVIETWWEPTPSLLVASSWTAYSVSNGRGGRIAAGVRLFDGFWTGPEASAFADIYSTQYRVGMHITGWHWHDLEWSASAGYLEDNYHRRGGYLRLGVLLRH</sequence>
<evidence type="ECO:0000313" key="3">
    <source>
        <dbReference type="Proteomes" id="UP000248148"/>
    </source>
</evidence>
<feature type="signal peptide" evidence="1">
    <location>
        <begin position="1"/>
        <end position="26"/>
    </location>
</feature>
<reference evidence="2 3" key="1">
    <citation type="submission" date="2018-06" db="EMBL/GenBank/DDBJ databases">
        <title>Genomic Encyclopedia of Archaeal and Bacterial Type Strains, Phase II (KMG-II): from individual species to whole genera.</title>
        <authorList>
            <person name="Goeker M."/>
        </authorList>
    </citation>
    <scope>NUCLEOTIDE SEQUENCE [LARGE SCALE GENOMIC DNA]</scope>
    <source>
        <strain evidence="2 3">JCM 11668</strain>
    </source>
</reference>
<keyword evidence="1" id="KW-0732">Signal</keyword>
<feature type="chain" id="PRO_5016436903" evidence="1">
    <location>
        <begin position="27"/>
        <end position="246"/>
    </location>
</feature>
<gene>
    <name evidence="2" type="ORF">BJ122_10234</name>
</gene>
<protein>
    <submittedName>
        <fullName evidence="2">Cellulose biosynthesis protein BcsS</fullName>
    </submittedName>
</protein>
<dbReference type="OrthoDB" id="8479338at2"/>
<evidence type="ECO:0000313" key="2">
    <source>
        <dbReference type="EMBL" id="PYF04809.1"/>
    </source>
</evidence>
<dbReference type="InterPro" id="IPR031485">
    <property type="entry name" value="CBP_BcsS"/>
</dbReference>
<dbReference type="Pfam" id="PF17036">
    <property type="entry name" value="CBP_BcsS"/>
    <property type="match status" value="1"/>
</dbReference>
<accession>A0A318TYV1</accession>
<dbReference type="Proteomes" id="UP000248148">
    <property type="component" value="Unassembled WGS sequence"/>
</dbReference>
<evidence type="ECO:0000256" key="1">
    <source>
        <dbReference type="SAM" id="SignalP"/>
    </source>
</evidence>
<dbReference type="AlphaFoldDB" id="A0A318TYV1"/>
<name>A0A318TYV1_9BRAD</name>
<proteinExistence type="predicted"/>
<organism evidence="2 3">
    <name type="scientific">Rhodopseudomonas faecalis</name>
    <dbReference type="NCBI Taxonomy" id="99655"/>
    <lineage>
        <taxon>Bacteria</taxon>
        <taxon>Pseudomonadati</taxon>
        <taxon>Pseudomonadota</taxon>
        <taxon>Alphaproteobacteria</taxon>
        <taxon>Hyphomicrobiales</taxon>
        <taxon>Nitrobacteraceae</taxon>
        <taxon>Rhodopseudomonas</taxon>
    </lineage>
</organism>
<keyword evidence="3" id="KW-1185">Reference proteome</keyword>
<comment type="caution">
    <text evidence="2">The sequence shown here is derived from an EMBL/GenBank/DDBJ whole genome shotgun (WGS) entry which is preliminary data.</text>
</comment>
<dbReference type="EMBL" id="QJTI01000002">
    <property type="protein sequence ID" value="PYF04809.1"/>
    <property type="molecule type" value="Genomic_DNA"/>
</dbReference>